<protein>
    <recommendedName>
        <fullName evidence="6">adenylate cyclase</fullName>
        <ecNumber evidence="6">4.6.1.1</ecNumber>
    </recommendedName>
    <alternativeName>
        <fullName evidence="18">ATP pyrophosphate-lyase</fullName>
    </alternativeName>
    <alternativeName>
        <fullName evidence="19">Adenylyl cyclase</fullName>
    </alternativeName>
</protein>
<evidence type="ECO:0000256" key="8">
    <source>
        <dbReference type="ARBA" id="ARBA00022723"/>
    </source>
</evidence>
<feature type="transmembrane region" description="Helical" evidence="21">
    <location>
        <begin position="6"/>
        <end position="28"/>
    </location>
</feature>
<evidence type="ECO:0000313" key="23">
    <source>
        <dbReference type="EMBL" id="BAD20740.1"/>
    </source>
</evidence>
<proteinExistence type="evidence at transcript level"/>
<dbReference type="CDD" id="cd07302">
    <property type="entry name" value="CHD"/>
    <property type="match status" value="1"/>
</dbReference>
<dbReference type="InterPro" id="IPR029787">
    <property type="entry name" value="Nucleotide_cyclase"/>
</dbReference>
<keyword evidence="15" id="KW-0675">Receptor</keyword>
<dbReference type="EMBL" id="AB126955">
    <property type="protein sequence ID" value="BAD20740.1"/>
    <property type="molecule type" value="mRNA"/>
</dbReference>
<feature type="transmembrane region" description="Helical" evidence="21">
    <location>
        <begin position="371"/>
        <end position="395"/>
    </location>
</feature>
<keyword evidence="12 21" id="KW-1133">Transmembrane helix</keyword>
<keyword evidence="16" id="KW-0325">Glycoprotein</keyword>
<comment type="similarity">
    <text evidence="5">Belongs to the adenylyl cyclase class-3 family.</text>
</comment>
<organism evidence="23">
    <name type="scientific">Euglena gracilis</name>
    <dbReference type="NCBI Taxonomy" id="3039"/>
    <lineage>
        <taxon>Eukaryota</taxon>
        <taxon>Discoba</taxon>
        <taxon>Euglenozoa</taxon>
        <taxon>Euglenida</taxon>
        <taxon>Spirocuta</taxon>
        <taxon>Euglenophyceae</taxon>
        <taxon>Euglenales</taxon>
        <taxon>Euglenaceae</taxon>
        <taxon>Euglena</taxon>
    </lineage>
</organism>
<dbReference type="InterPro" id="IPR001054">
    <property type="entry name" value="A/G_cyclase"/>
</dbReference>
<keyword evidence="8" id="KW-0479">Metal-binding</keyword>
<evidence type="ECO:0000256" key="14">
    <source>
        <dbReference type="ARBA" id="ARBA00023136"/>
    </source>
</evidence>
<feature type="domain" description="Guanylate cyclase" evidence="22">
    <location>
        <begin position="471"/>
        <end position="620"/>
    </location>
</feature>
<evidence type="ECO:0000259" key="22">
    <source>
        <dbReference type="PROSITE" id="PS50125"/>
    </source>
</evidence>
<feature type="compositionally biased region" description="Polar residues" evidence="20">
    <location>
        <begin position="693"/>
        <end position="706"/>
    </location>
</feature>
<keyword evidence="14 21" id="KW-0472">Membrane</keyword>
<keyword evidence="11" id="KW-0460">Magnesium</keyword>
<sequence length="846" mass="93593">MRFSVYSLYALACLLAVGGAILTGIILLDTFDGQQRNSENAQFTAGKGQVQSMQGVIANRMTRMQTITEEHSRQIMMFLQSLPSNAIQPDNVVQAVNHSIFDSWVPSVKANNSLNGYGLTFTYTNETTGNSFDRTFWVYWDLMTTGVYDYIYAYTNMSDGYIHAYETLWPNFSTPQLGLDMYRFRSTVLAASIKDDDFFTTARVWVSADGNSYWYFTHMRTFQFQGVYANVQSWDVAISWLDLMRTGLTPEANVVAFDSQGYVMAATNKDELARLSQCRGSFNSGNLAATCISYFARNHPILEIRNLYNALHTPVWDDLGAAPIPLEQATLSLSGKRYMAIIATLYSKADLRTTVVWYQPWFVLQTDTVSVTALVCILTMLSTFVLTLLGVFGVLRPLQALGAAMRAVAGTLKEGDGSKETVLEPRKPNVFREVDDIGADFETIVVDFLGFSNTNARDNKYAPKDPNAPFAVVFTDIQSSTALWGKNPAEMSRCVQAHHELIRELIKQHRLYEVKTVGDSFMVTTTSAQAALRFALDVQTTLFEHDWDWDGADELYQHTGVVFTKVCDGPFRSESEYGELWNGLRVRIGIHFGMGDVLYDEVSKGYDYYGNVVNAAARIEALAHGGQVVVTEALLAALPAKLDSSVGLTRLLGKFPLRGVAEPPALVEVTPTALRGRTYPLLRTELTTTESPVVGQEIQSVSSDTPKSTDRRSSGPTTASHASDRCPLQQLAEDFARTHTLVRSSVLPAEVVAQQLLTLYSIVEDLLMPLAPAQCTAVLKALAKGWGFTGPMPKTDAAHRMRLVHRMSETTQVFTRLGNVTRSHTPMHAGCTPSHSGGGFIHVELV</sequence>
<evidence type="ECO:0000256" key="3">
    <source>
        <dbReference type="ARBA" id="ARBA00002708"/>
    </source>
</evidence>
<dbReference type="GO" id="GO:0006171">
    <property type="term" value="P:cAMP biosynthetic process"/>
    <property type="evidence" value="ECO:0007669"/>
    <property type="project" value="UniProtKB-KW"/>
</dbReference>
<dbReference type="PANTHER" id="PTHR43081:SF1">
    <property type="entry name" value="ADENYLATE CYCLASE, TERMINAL-DIFFERENTIATION SPECIFIC"/>
    <property type="match status" value="1"/>
</dbReference>
<evidence type="ECO:0000256" key="17">
    <source>
        <dbReference type="ARBA" id="ARBA00023239"/>
    </source>
</evidence>
<evidence type="ECO:0000256" key="5">
    <source>
        <dbReference type="ARBA" id="ARBA00005381"/>
    </source>
</evidence>
<evidence type="ECO:0000256" key="11">
    <source>
        <dbReference type="ARBA" id="ARBA00022842"/>
    </source>
</evidence>
<dbReference type="PANTHER" id="PTHR43081">
    <property type="entry name" value="ADENYLATE CYCLASE, TERMINAL-DIFFERENTIATION SPECIFIC-RELATED"/>
    <property type="match status" value="1"/>
</dbReference>
<evidence type="ECO:0000256" key="4">
    <source>
        <dbReference type="ARBA" id="ARBA00004141"/>
    </source>
</evidence>
<comment type="subcellular location">
    <subcellularLocation>
        <location evidence="4">Membrane</location>
        <topology evidence="4">Multi-pass membrane protein</topology>
    </subcellularLocation>
</comment>
<dbReference type="GO" id="GO:0035556">
    <property type="term" value="P:intracellular signal transduction"/>
    <property type="evidence" value="ECO:0007669"/>
    <property type="project" value="InterPro"/>
</dbReference>
<dbReference type="SMART" id="SM00044">
    <property type="entry name" value="CYCc"/>
    <property type="match status" value="1"/>
</dbReference>
<evidence type="ECO:0000256" key="9">
    <source>
        <dbReference type="ARBA" id="ARBA00022741"/>
    </source>
</evidence>
<evidence type="ECO:0000256" key="18">
    <source>
        <dbReference type="ARBA" id="ARBA00032597"/>
    </source>
</evidence>
<feature type="region of interest" description="Disordered" evidence="20">
    <location>
        <begin position="693"/>
        <end position="726"/>
    </location>
</feature>
<evidence type="ECO:0000256" key="21">
    <source>
        <dbReference type="SAM" id="Phobius"/>
    </source>
</evidence>
<keyword evidence="9" id="KW-0547">Nucleotide-binding</keyword>
<dbReference type="EC" id="4.6.1.1" evidence="6"/>
<dbReference type="GO" id="GO:0046872">
    <property type="term" value="F:metal ion binding"/>
    <property type="evidence" value="ECO:0007669"/>
    <property type="project" value="UniProtKB-KW"/>
</dbReference>
<reference evidence="23" key="1">
    <citation type="journal article" date="2004" name="Photochem. Photobiol. Sci.">
        <title>The origin of photoactivated adenylyl cyclase (PAC), the Euglena blue-light receptor: phylogenetic analysis of orthologues of PAC subunits from several euglenoids and trypanosome-type adenylyl cyclases from Euglena gracilis.</title>
        <authorList>
            <person name="Koumura Y."/>
            <person name="Suzuki T."/>
            <person name="Yoshikawa S."/>
            <person name="Watanabe M."/>
            <person name="Iseki M."/>
        </authorList>
    </citation>
    <scope>NUCLEOTIDE SEQUENCE</scope>
    <source>
        <strain evidence="23">Z</strain>
    </source>
</reference>
<keyword evidence="17 23" id="KW-0456">Lyase</keyword>
<dbReference type="PROSITE" id="PS50125">
    <property type="entry name" value="GUANYLATE_CYCLASE_2"/>
    <property type="match status" value="1"/>
</dbReference>
<evidence type="ECO:0000256" key="6">
    <source>
        <dbReference type="ARBA" id="ARBA00012201"/>
    </source>
</evidence>
<keyword evidence="10" id="KW-0067">ATP-binding</keyword>
<dbReference type="AlphaFoldDB" id="Q6L878"/>
<dbReference type="Gene3D" id="3.30.70.1230">
    <property type="entry name" value="Nucleotide cyclase"/>
    <property type="match status" value="1"/>
</dbReference>
<dbReference type="GO" id="GO:0005524">
    <property type="term" value="F:ATP binding"/>
    <property type="evidence" value="ECO:0007669"/>
    <property type="project" value="UniProtKB-KW"/>
</dbReference>
<dbReference type="GO" id="GO:0004016">
    <property type="term" value="F:adenylate cyclase activity"/>
    <property type="evidence" value="ECO:0007669"/>
    <property type="project" value="UniProtKB-EC"/>
</dbReference>
<evidence type="ECO:0000256" key="10">
    <source>
        <dbReference type="ARBA" id="ARBA00022840"/>
    </source>
</evidence>
<evidence type="ECO:0000256" key="16">
    <source>
        <dbReference type="ARBA" id="ARBA00023180"/>
    </source>
</evidence>
<accession>Q6L878</accession>
<name>Q6L878_EUGGR</name>
<keyword evidence="13" id="KW-0115">cAMP biosynthesis</keyword>
<comment type="catalytic activity">
    <reaction evidence="1">
        <text>ATP = 3',5'-cyclic AMP + diphosphate</text>
        <dbReference type="Rhea" id="RHEA:15389"/>
        <dbReference type="ChEBI" id="CHEBI:30616"/>
        <dbReference type="ChEBI" id="CHEBI:33019"/>
        <dbReference type="ChEBI" id="CHEBI:58165"/>
        <dbReference type="EC" id="4.6.1.1"/>
    </reaction>
</comment>
<evidence type="ECO:0000256" key="20">
    <source>
        <dbReference type="SAM" id="MobiDB-lite"/>
    </source>
</evidence>
<evidence type="ECO:0000256" key="13">
    <source>
        <dbReference type="ARBA" id="ARBA00022998"/>
    </source>
</evidence>
<dbReference type="GO" id="GO:0016020">
    <property type="term" value="C:membrane"/>
    <property type="evidence" value="ECO:0007669"/>
    <property type="project" value="UniProtKB-SubCell"/>
</dbReference>
<evidence type="ECO:0000256" key="19">
    <source>
        <dbReference type="ARBA" id="ARBA00032637"/>
    </source>
</evidence>
<comment type="function">
    <text evidence="3">Could act as a receptor for an unknown ligand.</text>
</comment>
<dbReference type="SUPFAM" id="SSF55073">
    <property type="entry name" value="Nucleotide cyclase"/>
    <property type="match status" value="1"/>
</dbReference>
<evidence type="ECO:0000256" key="15">
    <source>
        <dbReference type="ARBA" id="ARBA00023170"/>
    </source>
</evidence>
<evidence type="ECO:0000256" key="12">
    <source>
        <dbReference type="ARBA" id="ARBA00022989"/>
    </source>
</evidence>
<dbReference type="InterPro" id="IPR050697">
    <property type="entry name" value="Adenylyl/Guanylyl_Cyclase_3/4"/>
</dbReference>
<evidence type="ECO:0000256" key="7">
    <source>
        <dbReference type="ARBA" id="ARBA00022692"/>
    </source>
</evidence>
<keyword evidence="7 21" id="KW-0812">Transmembrane</keyword>
<evidence type="ECO:0000256" key="1">
    <source>
        <dbReference type="ARBA" id="ARBA00001593"/>
    </source>
</evidence>
<dbReference type="FunFam" id="3.30.70.1230:FF:000022">
    <property type="entry name" value="Receptor-type adenylate cyclase GRESAG 4, putative"/>
    <property type="match status" value="1"/>
</dbReference>
<evidence type="ECO:0000256" key="2">
    <source>
        <dbReference type="ARBA" id="ARBA00001946"/>
    </source>
</evidence>
<comment type="cofactor">
    <cofactor evidence="2">
        <name>Mg(2+)</name>
        <dbReference type="ChEBI" id="CHEBI:18420"/>
    </cofactor>
</comment>
<dbReference type="Pfam" id="PF00211">
    <property type="entry name" value="Guanylate_cyc"/>
    <property type="match status" value="1"/>
</dbReference>